<organism evidence="1 2">
    <name type="scientific">Halomonas stenophila</name>
    <dbReference type="NCBI Taxonomy" id="795312"/>
    <lineage>
        <taxon>Bacteria</taxon>
        <taxon>Pseudomonadati</taxon>
        <taxon>Pseudomonadota</taxon>
        <taxon>Gammaproteobacteria</taxon>
        <taxon>Oceanospirillales</taxon>
        <taxon>Halomonadaceae</taxon>
        <taxon>Halomonas</taxon>
    </lineage>
</organism>
<dbReference type="Proteomes" id="UP000518892">
    <property type="component" value="Unassembled WGS sequence"/>
</dbReference>
<protein>
    <submittedName>
        <fullName evidence="1">Uncharacterized protein</fullName>
    </submittedName>
</protein>
<dbReference type="AlphaFoldDB" id="A0A7W5EWA6"/>
<dbReference type="EMBL" id="JACHXR010000014">
    <property type="protein sequence ID" value="MBB3232619.1"/>
    <property type="molecule type" value="Genomic_DNA"/>
</dbReference>
<evidence type="ECO:0000313" key="1">
    <source>
        <dbReference type="EMBL" id="MBB3232619.1"/>
    </source>
</evidence>
<gene>
    <name evidence="1" type="ORF">FHR97_003492</name>
</gene>
<proteinExistence type="predicted"/>
<name>A0A7W5EWA6_9GAMM</name>
<evidence type="ECO:0000313" key="2">
    <source>
        <dbReference type="Proteomes" id="UP000518892"/>
    </source>
</evidence>
<sequence>MDHATHREQECERLADGLAASLDMATGEALVSHPGRPR</sequence>
<accession>A0A7W5EWA6</accession>
<reference evidence="1 2" key="1">
    <citation type="submission" date="2020-08" db="EMBL/GenBank/DDBJ databases">
        <title>Genomic Encyclopedia of Type Strains, Phase III (KMG-III): the genomes of soil and plant-associated and newly described type strains.</title>
        <authorList>
            <person name="Whitman W."/>
        </authorList>
    </citation>
    <scope>NUCLEOTIDE SEQUENCE [LARGE SCALE GENOMIC DNA]</scope>
    <source>
        <strain evidence="1 2">CECT 7744</strain>
    </source>
</reference>
<comment type="caution">
    <text evidence="1">The sequence shown here is derived from an EMBL/GenBank/DDBJ whole genome shotgun (WGS) entry which is preliminary data.</text>
</comment>
<keyword evidence="2" id="KW-1185">Reference proteome</keyword>